<dbReference type="RefSeq" id="XP_030074484.1">
    <property type="nucleotide sequence ID" value="XM_030218624.1"/>
</dbReference>
<feature type="compositionally biased region" description="Polar residues" evidence="1">
    <location>
        <begin position="92"/>
        <end position="103"/>
    </location>
</feature>
<dbReference type="GeneID" id="115480144"/>
<dbReference type="InParanoid" id="A0A6P7ZFX2"/>
<reference evidence="4" key="2">
    <citation type="submission" date="2025-08" db="UniProtKB">
        <authorList>
            <consortium name="RefSeq"/>
        </authorList>
    </citation>
    <scope>IDENTIFICATION</scope>
</reference>
<dbReference type="GO" id="GO:0000978">
    <property type="term" value="F:RNA polymerase II cis-regulatory region sequence-specific DNA binding"/>
    <property type="evidence" value="ECO:0007669"/>
    <property type="project" value="TreeGrafter"/>
</dbReference>
<feature type="region of interest" description="Disordered" evidence="1">
    <location>
        <begin position="210"/>
        <end position="255"/>
    </location>
</feature>
<dbReference type="Pfam" id="PF13873">
    <property type="entry name" value="Myb_DNA-bind_5"/>
    <property type="match status" value="1"/>
</dbReference>
<dbReference type="FunCoup" id="A0A6P7ZFX2">
    <property type="interactions" value="348"/>
</dbReference>
<reference evidence="3" key="1">
    <citation type="submission" date="2024-06" db="UniProtKB">
        <authorList>
            <consortium name="RefSeq"/>
        </authorList>
    </citation>
    <scope>NUCLEOTIDE SEQUENCE [LARGE SCALE GENOMIC DNA]</scope>
</reference>
<dbReference type="OrthoDB" id="9940550at2759"/>
<dbReference type="PANTHER" id="PTHR32345">
    <property type="entry name" value="MYB-RELATED TRANSCRIPTION FACTOR, PARTNER OF PROFILIN"/>
    <property type="match status" value="1"/>
</dbReference>
<dbReference type="CTD" id="339344"/>
<evidence type="ECO:0000313" key="4">
    <source>
        <dbReference type="RefSeq" id="XP_030074484.1"/>
    </source>
</evidence>
<dbReference type="InterPro" id="IPR052870">
    <property type="entry name" value="Myb-related_repressor"/>
</dbReference>
<keyword evidence="3" id="KW-1185">Reference proteome</keyword>
<feature type="compositionally biased region" description="Polar residues" evidence="1">
    <location>
        <begin position="216"/>
        <end position="231"/>
    </location>
</feature>
<dbReference type="PANTHER" id="PTHR32345:SF3">
    <property type="entry name" value="MYB-RELATED TRANSCRIPTION FACTOR, PARTNER OF PROFILIN"/>
    <property type="match status" value="1"/>
</dbReference>
<sequence>MSADTEEITRLRKPRFSYEENQILIQEVRANYSRLYGTQSRRVTVAERRRVWENIATKINTITSWKRTGQEVQKRWNDFKRRTKEKLARVPHSTQGAGASSGPTGEENFSAEEETIFAILGPGVVAGAARMDHVASDGGFHHQVAFPRRFHPAEESRAELPASLKVSSSPEASANASCCAVEAALLQPKERDSPLPEPAIQIVQLPCLAHSPANPSPTETTGDSAPGSSISPAPVPRSSHRCHPHPELPPTPDPSLDFLQAQRETTEAIRDLAYTIRNSIDRLTNVVAALLPLFQHDSGILRPSSHCALPAGMTSPLSAEVLTTPATNTFITKVEASPGPEEDEESAQYMGNAAMVYEEEEEEEEEEVMEMMGCEDASEPLILPSKRKKAGYLGARKRRGRWKNL</sequence>
<feature type="domain" description="Myb-like" evidence="2">
    <location>
        <begin position="8"/>
        <end position="80"/>
    </location>
</feature>
<proteinExistence type="predicted"/>
<name>A0A6P7ZFX2_9AMPH</name>
<evidence type="ECO:0000259" key="2">
    <source>
        <dbReference type="PROSITE" id="PS50090"/>
    </source>
</evidence>
<dbReference type="GO" id="GO:0000981">
    <property type="term" value="F:DNA-binding transcription factor activity, RNA polymerase II-specific"/>
    <property type="evidence" value="ECO:0007669"/>
    <property type="project" value="TreeGrafter"/>
</dbReference>
<feature type="compositionally biased region" description="Acidic residues" evidence="1">
    <location>
        <begin position="360"/>
        <end position="369"/>
    </location>
</feature>
<evidence type="ECO:0000313" key="3">
    <source>
        <dbReference type="Proteomes" id="UP000515156"/>
    </source>
</evidence>
<gene>
    <name evidence="4" type="primary">MYPOP</name>
</gene>
<protein>
    <submittedName>
        <fullName evidence="4">Myb-related transcription factor, partner of profilin</fullName>
    </submittedName>
</protein>
<organism evidence="3 4">
    <name type="scientific">Microcaecilia unicolor</name>
    <dbReference type="NCBI Taxonomy" id="1415580"/>
    <lineage>
        <taxon>Eukaryota</taxon>
        <taxon>Metazoa</taxon>
        <taxon>Chordata</taxon>
        <taxon>Craniata</taxon>
        <taxon>Vertebrata</taxon>
        <taxon>Euteleostomi</taxon>
        <taxon>Amphibia</taxon>
        <taxon>Gymnophiona</taxon>
        <taxon>Siphonopidae</taxon>
        <taxon>Microcaecilia</taxon>
    </lineage>
</organism>
<dbReference type="GO" id="GO:0005634">
    <property type="term" value="C:nucleus"/>
    <property type="evidence" value="ECO:0007669"/>
    <property type="project" value="TreeGrafter"/>
</dbReference>
<feature type="region of interest" description="Disordered" evidence="1">
    <location>
        <begin position="84"/>
        <end position="107"/>
    </location>
</feature>
<evidence type="ECO:0000256" key="1">
    <source>
        <dbReference type="SAM" id="MobiDB-lite"/>
    </source>
</evidence>
<accession>A0A6P7ZFX2</accession>
<feature type="region of interest" description="Disordered" evidence="1">
    <location>
        <begin position="360"/>
        <end position="380"/>
    </location>
</feature>
<dbReference type="InterPro" id="IPR028002">
    <property type="entry name" value="Myb_DNA-bind_5"/>
</dbReference>
<dbReference type="InterPro" id="IPR001005">
    <property type="entry name" value="SANT/Myb"/>
</dbReference>
<dbReference type="PROSITE" id="PS50090">
    <property type="entry name" value="MYB_LIKE"/>
    <property type="match status" value="1"/>
</dbReference>
<dbReference type="KEGG" id="muo:115480144"/>
<dbReference type="AlphaFoldDB" id="A0A6P7ZFX2"/>
<dbReference type="Proteomes" id="UP000515156">
    <property type="component" value="Chromosome 11"/>
</dbReference>